<name>A0AAW7XC14_9GAMM</name>
<feature type="domain" description="GGDEF" evidence="2">
    <location>
        <begin position="207"/>
        <end position="345"/>
    </location>
</feature>
<dbReference type="Gene3D" id="3.20.20.450">
    <property type="entry name" value="EAL domain"/>
    <property type="match status" value="1"/>
</dbReference>
<dbReference type="EC" id="2.7.7.65" evidence="3"/>
<dbReference type="SUPFAM" id="SSF55073">
    <property type="entry name" value="Nucleotide cyclase"/>
    <property type="match status" value="1"/>
</dbReference>
<proteinExistence type="predicted"/>
<organism evidence="3 4">
    <name type="scientific">Saccharophagus degradans</name>
    <dbReference type="NCBI Taxonomy" id="86304"/>
    <lineage>
        <taxon>Bacteria</taxon>
        <taxon>Pseudomonadati</taxon>
        <taxon>Pseudomonadota</taxon>
        <taxon>Gammaproteobacteria</taxon>
        <taxon>Cellvibrionales</taxon>
        <taxon>Cellvibrionaceae</taxon>
        <taxon>Saccharophagus</taxon>
    </lineage>
</organism>
<keyword evidence="3" id="KW-0378">Hydrolase</keyword>
<feature type="domain" description="EAL" evidence="1">
    <location>
        <begin position="354"/>
        <end position="607"/>
    </location>
</feature>
<dbReference type="NCBIfam" id="TIGR00254">
    <property type="entry name" value="GGDEF"/>
    <property type="match status" value="1"/>
</dbReference>
<keyword evidence="3" id="KW-0808">Transferase</keyword>
<dbReference type="CDD" id="cd01948">
    <property type="entry name" value="EAL"/>
    <property type="match status" value="1"/>
</dbReference>
<dbReference type="InterPro" id="IPR043128">
    <property type="entry name" value="Rev_trsase/Diguanyl_cyclase"/>
</dbReference>
<dbReference type="PANTHER" id="PTHR44757">
    <property type="entry name" value="DIGUANYLATE CYCLASE DGCP"/>
    <property type="match status" value="1"/>
</dbReference>
<dbReference type="RefSeq" id="WP_303493723.1">
    <property type="nucleotide sequence ID" value="NZ_JAUOPB010000014.1"/>
</dbReference>
<evidence type="ECO:0000259" key="2">
    <source>
        <dbReference type="PROSITE" id="PS50887"/>
    </source>
</evidence>
<dbReference type="Pfam" id="PF00563">
    <property type="entry name" value="EAL"/>
    <property type="match status" value="1"/>
</dbReference>
<sequence length="616" mass="69404">MEKTLKYISIQHELGMSIGLELPLQPMLRRFTKVAVRRLNLAEVRLYFLHDRQGQLALPNNIKSSVLKPYFSSTLSETVATPAALSDTFERLIGFPTDYIMQHDDTTGEYTYYYNLTNIGMISLHLYHQPIHAELLELLKPIVERLAISCQASIEHHHLLQAIDDRKRAEEVVRFQLLHDELTQLPNRRSFMRHLDELNTTYNARKLKAAVLFIDFDRFKTVNDTLGHAVGDSLLQAIAKTFIKLVRSHEMVARLSGDEFVIVLSETEQQNQSVYQIVENTLSNIQLEFSNPLQAGEHLLHITPSIGVEFFPNKSYTSEQILRHADTAMYVAKSQAPNSAVIYDRSMSVELEHRQYIEKQLQQAIKEPEQFGLLYQPQFNARGDCIGAEALVRWNGQNLSPEEFIPVAEDTGLMLELGHQILSRACHDLKQLQDESETGHVKRISVNVSALQFNQRNFISELTSIISNAEANSHLIGIEITESALVKNTDEAIKKIAALSEMGIRVSIDDFGTGYSSLAYLNRLPVNALKIDQTFVKGIAKDANNLAIVETIMALGHSIGLSVMAEGVENDADLQCLKRLGCELYQGFYFGKPMPLAMAKHSLLPNYSTADEPANP</sequence>
<dbReference type="InterPro" id="IPR035919">
    <property type="entry name" value="EAL_sf"/>
</dbReference>
<evidence type="ECO:0000313" key="4">
    <source>
        <dbReference type="Proteomes" id="UP001169760"/>
    </source>
</evidence>
<keyword evidence="3" id="KW-0548">Nucleotidyltransferase</keyword>
<dbReference type="PANTHER" id="PTHR44757:SF2">
    <property type="entry name" value="BIOFILM ARCHITECTURE MAINTENANCE PROTEIN MBAA"/>
    <property type="match status" value="1"/>
</dbReference>
<dbReference type="SMART" id="SM00267">
    <property type="entry name" value="GGDEF"/>
    <property type="match status" value="1"/>
</dbReference>
<dbReference type="Proteomes" id="UP001169760">
    <property type="component" value="Unassembled WGS sequence"/>
</dbReference>
<dbReference type="CDD" id="cd01949">
    <property type="entry name" value="GGDEF"/>
    <property type="match status" value="1"/>
</dbReference>
<dbReference type="PROSITE" id="PS50883">
    <property type="entry name" value="EAL"/>
    <property type="match status" value="1"/>
</dbReference>
<dbReference type="Gene3D" id="3.30.70.270">
    <property type="match status" value="1"/>
</dbReference>
<evidence type="ECO:0000259" key="1">
    <source>
        <dbReference type="PROSITE" id="PS50883"/>
    </source>
</evidence>
<dbReference type="Pfam" id="PF00990">
    <property type="entry name" value="GGDEF"/>
    <property type="match status" value="1"/>
</dbReference>
<dbReference type="SMART" id="SM00052">
    <property type="entry name" value="EAL"/>
    <property type="match status" value="1"/>
</dbReference>
<dbReference type="PROSITE" id="PS50887">
    <property type="entry name" value="GGDEF"/>
    <property type="match status" value="1"/>
</dbReference>
<dbReference type="GO" id="GO:0071111">
    <property type="term" value="F:cyclic-guanylate-specific phosphodiesterase activity"/>
    <property type="evidence" value="ECO:0007669"/>
    <property type="project" value="UniProtKB-EC"/>
</dbReference>
<dbReference type="InterPro" id="IPR000160">
    <property type="entry name" value="GGDEF_dom"/>
</dbReference>
<dbReference type="AlphaFoldDB" id="A0AAW7XC14"/>
<dbReference type="EMBL" id="JAUOPB010000014">
    <property type="protein sequence ID" value="MDO6424387.1"/>
    <property type="molecule type" value="Genomic_DNA"/>
</dbReference>
<dbReference type="InterPro" id="IPR029787">
    <property type="entry name" value="Nucleotide_cyclase"/>
</dbReference>
<dbReference type="InterPro" id="IPR001633">
    <property type="entry name" value="EAL_dom"/>
</dbReference>
<dbReference type="GO" id="GO:0052621">
    <property type="term" value="F:diguanylate cyclase activity"/>
    <property type="evidence" value="ECO:0007669"/>
    <property type="project" value="UniProtKB-EC"/>
</dbReference>
<comment type="caution">
    <text evidence="3">The sequence shown here is derived from an EMBL/GenBank/DDBJ whole genome shotgun (WGS) entry which is preliminary data.</text>
</comment>
<reference evidence="3" key="1">
    <citation type="submission" date="2023-07" db="EMBL/GenBank/DDBJ databases">
        <title>Genome content predicts the carbon catabolic preferences of heterotrophic bacteria.</title>
        <authorList>
            <person name="Gralka M."/>
        </authorList>
    </citation>
    <scope>NUCLEOTIDE SEQUENCE</scope>
    <source>
        <strain evidence="3">I3M17_2</strain>
    </source>
</reference>
<evidence type="ECO:0000313" key="3">
    <source>
        <dbReference type="EMBL" id="MDO6424387.1"/>
    </source>
</evidence>
<gene>
    <name evidence="3" type="ORF">Q4521_18015</name>
</gene>
<protein>
    <submittedName>
        <fullName evidence="3">Bifunctional diguanylate cyclase/phosphodiesterase</fullName>
        <ecNumber evidence="3">2.7.7.65</ecNumber>
        <ecNumber evidence="3">3.1.4.52</ecNumber>
    </submittedName>
</protein>
<dbReference type="InterPro" id="IPR052155">
    <property type="entry name" value="Biofilm_reg_signaling"/>
</dbReference>
<dbReference type="EC" id="3.1.4.52" evidence="3"/>
<accession>A0AAW7XC14</accession>
<dbReference type="SUPFAM" id="SSF141868">
    <property type="entry name" value="EAL domain-like"/>
    <property type="match status" value="1"/>
</dbReference>